<gene>
    <name evidence="1" type="ORF">NUW54_g2351</name>
</gene>
<sequence>MTYLDDHQALYKLHGVHLVLDLLQHASADLLRRTGVGVLLSTSLRTCLTFLHDPETPALIRASVSAYLRLVQLTTTEGSAARFDQLCGLLGDSIIGNIWVYAYREPAVIEASVDCLPAVVDLLDIGTSRYLKALIPQLIFPLAPAPENGASIGYKLSSACALSVVIRVCASRIHKWRGTILEGVLKCWVELADAEDHDERVVKLREQLWGICTELVTACRISAPQIIAELRSVQCLDSSLFKPILSSSLESVTAESSV</sequence>
<protein>
    <submittedName>
        <fullName evidence="1">Uncharacterized protein</fullName>
    </submittedName>
</protein>
<evidence type="ECO:0000313" key="1">
    <source>
        <dbReference type="EMBL" id="KAJ3010846.1"/>
    </source>
</evidence>
<reference evidence="1" key="1">
    <citation type="submission" date="2022-08" db="EMBL/GenBank/DDBJ databases">
        <title>Genome Sequence of Pycnoporus sanguineus.</title>
        <authorList>
            <person name="Buettner E."/>
        </authorList>
    </citation>
    <scope>NUCLEOTIDE SEQUENCE</scope>
    <source>
        <strain evidence="1">CG-C14</strain>
    </source>
</reference>
<accession>A0ACC1Q639</accession>
<dbReference type="Proteomes" id="UP001144978">
    <property type="component" value="Unassembled WGS sequence"/>
</dbReference>
<organism evidence="1 2">
    <name type="scientific">Trametes sanguinea</name>
    <dbReference type="NCBI Taxonomy" id="158606"/>
    <lineage>
        <taxon>Eukaryota</taxon>
        <taxon>Fungi</taxon>
        <taxon>Dikarya</taxon>
        <taxon>Basidiomycota</taxon>
        <taxon>Agaricomycotina</taxon>
        <taxon>Agaricomycetes</taxon>
        <taxon>Polyporales</taxon>
        <taxon>Polyporaceae</taxon>
        <taxon>Trametes</taxon>
    </lineage>
</organism>
<keyword evidence="2" id="KW-1185">Reference proteome</keyword>
<name>A0ACC1Q639_9APHY</name>
<evidence type="ECO:0000313" key="2">
    <source>
        <dbReference type="Proteomes" id="UP001144978"/>
    </source>
</evidence>
<comment type="caution">
    <text evidence="1">The sequence shown here is derived from an EMBL/GenBank/DDBJ whole genome shotgun (WGS) entry which is preliminary data.</text>
</comment>
<proteinExistence type="predicted"/>
<dbReference type="EMBL" id="JANSHE010000439">
    <property type="protein sequence ID" value="KAJ3010846.1"/>
    <property type="molecule type" value="Genomic_DNA"/>
</dbReference>